<feature type="compositionally biased region" description="Basic and acidic residues" evidence="7">
    <location>
        <begin position="220"/>
        <end position="247"/>
    </location>
</feature>
<feature type="transmembrane region" description="Helical" evidence="8">
    <location>
        <begin position="317"/>
        <end position="338"/>
    </location>
</feature>
<dbReference type="Pfam" id="PF02535">
    <property type="entry name" value="Zip"/>
    <property type="match status" value="1"/>
</dbReference>
<comment type="subcellular location">
    <subcellularLocation>
        <location evidence="1">Membrane</location>
        <topology evidence="1">Multi-pass membrane protein</topology>
    </subcellularLocation>
</comment>
<keyword evidence="5 8" id="KW-0472">Membrane</keyword>
<evidence type="ECO:0000256" key="8">
    <source>
        <dbReference type="SAM" id="Phobius"/>
    </source>
</evidence>
<evidence type="ECO:0000256" key="2">
    <source>
        <dbReference type="ARBA" id="ARBA00022448"/>
    </source>
</evidence>
<dbReference type="AlphaFoldDB" id="A0A0L7RIA5"/>
<gene>
    <name evidence="10" type="ORF">WH47_07935</name>
</gene>
<evidence type="ECO:0000313" key="10">
    <source>
        <dbReference type="EMBL" id="KOC70528.1"/>
    </source>
</evidence>
<dbReference type="STRING" id="597456.A0A0L7RIA5"/>
<evidence type="ECO:0000256" key="5">
    <source>
        <dbReference type="ARBA" id="ARBA00023136"/>
    </source>
</evidence>
<dbReference type="GO" id="GO:0006882">
    <property type="term" value="P:intracellular zinc ion homeostasis"/>
    <property type="evidence" value="ECO:0007669"/>
    <property type="project" value="TreeGrafter"/>
</dbReference>
<feature type="transmembrane region" description="Helical" evidence="8">
    <location>
        <begin position="174"/>
        <end position="195"/>
    </location>
</feature>
<evidence type="ECO:0000256" key="9">
    <source>
        <dbReference type="SAM" id="SignalP"/>
    </source>
</evidence>
<keyword evidence="11" id="KW-1185">Reference proteome</keyword>
<dbReference type="InterPro" id="IPR003689">
    <property type="entry name" value="ZIP"/>
</dbReference>
<dbReference type="PANTHER" id="PTHR16950:SF25">
    <property type="entry name" value="ZINC TRANSPORTER SLC39A7"/>
    <property type="match status" value="1"/>
</dbReference>
<feature type="signal peptide" evidence="9">
    <location>
        <begin position="1"/>
        <end position="37"/>
    </location>
</feature>
<evidence type="ECO:0000256" key="7">
    <source>
        <dbReference type="SAM" id="MobiDB-lite"/>
    </source>
</evidence>
<keyword evidence="9" id="KW-0732">Signal</keyword>
<dbReference type="GO" id="GO:0016020">
    <property type="term" value="C:membrane"/>
    <property type="evidence" value="ECO:0007669"/>
    <property type="project" value="UniProtKB-SubCell"/>
</dbReference>
<feature type="transmembrane region" description="Helical" evidence="8">
    <location>
        <begin position="95"/>
        <end position="119"/>
    </location>
</feature>
<evidence type="ECO:0000256" key="6">
    <source>
        <dbReference type="ARBA" id="ARBA00038485"/>
    </source>
</evidence>
<feature type="chain" id="PRO_5005575385" evidence="9">
    <location>
        <begin position="38"/>
        <end position="399"/>
    </location>
</feature>
<protein>
    <submittedName>
        <fullName evidence="10">Zinc transporter SLC39A7</fullName>
    </submittedName>
</protein>
<feature type="transmembrane region" description="Helical" evidence="8">
    <location>
        <begin position="344"/>
        <end position="366"/>
    </location>
</feature>
<feature type="transmembrane region" description="Helical" evidence="8">
    <location>
        <begin position="131"/>
        <end position="154"/>
    </location>
</feature>
<keyword evidence="4 8" id="KW-1133">Transmembrane helix</keyword>
<dbReference type="GO" id="GO:0005385">
    <property type="term" value="F:zinc ion transmembrane transporter activity"/>
    <property type="evidence" value="ECO:0007669"/>
    <property type="project" value="TreeGrafter"/>
</dbReference>
<keyword evidence="2" id="KW-0813">Transport</keyword>
<sequence>MTEDNQQRSHKNRWVLQIALATFLLLIFLNLPALCQTHDNGEAPSFKYSEEANEVYLQKQHSIHHHDMIHKYKHENDDHDHQHKPVLSDKTYNEVVVRAIASTLIISAAPIFILFFVPLDNTKECEPLLKMLLSFASGGLLGDAFLHLIPHALVPDVHDSSKEVHSHSHDNESNHGHNMSVGLCVLLGIVTFLIVEKAVRIIKTDHSHSHVHTTTENLSEENKNSNKLQKSSDKSDVTSKEKEEKENSQNELKIAGYLNLVADFLHNFTDGLAIGASYLVGKNIGYITTFTILLHEVPHEIGDFAILIQSGYSKKKAIMLQLSTASAALFGTFVSLLAEGMGDFATMWILPFTAGGFVYIATVSVIPELLTDTNFGQSVKEIIMLLLGVCMMVFIAEYE</sequence>
<dbReference type="EMBL" id="KQ414585">
    <property type="protein sequence ID" value="KOC70528.1"/>
    <property type="molecule type" value="Genomic_DNA"/>
</dbReference>
<evidence type="ECO:0000313" key="11">
    <source>
        <dbReference type="Proteomes" id="UP000053825"/>
    </source>
</evidence>
<dbReference type="OrthoDB" id="200954at2759"/>
<proteinExistence type="inferred from homology"/>
<comment type="similarity">
    <text evidence="6">Belongs to the ZIP transporter (TC 2.A.5) family. KE4/Catsup subfamily.</text>
</comment>
<feature type="transmembrane region" description="Helical" evidence="8">
    <location>
        <begin position="378"/>
        <end position="396"/>
    </location>
</feature>
<evidence type="ECO:0000256" key="1">
    <source>
        <dbReference type="ARBA" id="ARBA00004141"/>
    </source>
</evidence>
<reference evidence="10 11" key="1">
    <citation type="submission" date="2015-07" db="EMBL/GenBank/DDBJ databases">
        <title>The genome of Habropoda laboriosa.</title>
        <authorList>
            <person name="Pan H."/>
            <person name="Kapheim K."/>
        </authorList>
    </citation>
    <scope>NUCLEOTIDE SEQUENCE [LARGE SCALE GENOMIC DNA]</scope>
    <source>
        <strain evidence="10">0110345459</strain>
    </source>
</reference>
<keyword evidence="3 8" id="KW-0812">Transmembrane</keyword>
<evidence type="ECO:0000256" key="3">
    <source>
        <dbReference type="ARBA" id="ARBA00022692"/>
    </source>
</evidence>
<dbReference type="Proteomes" id="UP000053825">
    <property type="component" value="Unassembled WGS sequence"/>
</dbReference>
<accession>A0A0L7RIA5</accession>
<organism evidence="10 11">
    <name type="scientific">Habropoda laboriosa</name>
    <dbReference type="NCBI Taxonomy" id="597456"/>
    <lineage>
        <taxon>Eukaryota</taxon>
        <taxon>Metazoa</taxon>
        <taxon>Ecdysozoa</taxon>
        <taxon>Arthropoda</taxon>
        <taxon>Hexapoda</taxon>
        <taxon>Insecta</taxon>
        <taxon>Pterygota</taxon>
        <taxon>Neoptera</taxon>
        <taxon>Endopterygota</taxon>
        <taxon>Hymenoptera</taxon>
        <taxon>Apocrita</taxon>
        <taxon>Aculeata</taxon>
        <taxon>Apoidea</taxon>
        <taxon>Anthophila</taxon>
        <taxon>Apidae</taxon>
        <taxon>Habropoda</taxon>
    </lineage>
</organism>
<feature type="region of interest" description="Disordered" evidence="7">
    <location>
        <begin position="210"/>
        <end position="247"/>
    </location>
</feature>
<name>A0A0L7RIA5_9HYME</name>
<evidence type="ECO:0000256" key="4">
    <source>
        <dbReference type="ARBA" id="ARBA00022989"/>
    </source>
</evidence>
<dbReference type="PANTHER" id="PTHR16950">
    <property type="entry name" value="ZINC TRANSPORTER SLC39A7 HISTIDINE-RICH MEMBRANE PROTEIN KE4"/>
    <property type="match status" value="1"/>
</dbReference>